<dbReference type="GO" id="GO:0005524">
    <property type="term" value="F:ATP binding"/>
    <property type="evidence" value="ECO:0007669"/>
    <property type="project" value="UniProtKB-UniRule"/>
</dbReference>
<dbReference type="PROSITE" id="PS00107">
    <property type="entry name" value="PROTEIN_KINASE_ATP"/>
    <property type="match status" value="1"/>
</dbReference>
<evidence type="ECO:0000256" key="1">
    <source>
        <dbReference type="ARBA" id="ARBA00005505"/>
    </source>
</evidence>
<feature type="compositionally biased region" description="Basic and acidic residues" evidence="11">
    <location>
        <begin position="73"/>
        <end position="89"/>
    </location>
</feature>
<dbReference type="GO" id="GO:0007346">
    <property type="term" value="P:regulation of mitotic cell cycle"/>
    <property type="evidence" value="ECO:0007669"/>
    <property type="project" value="TreeGrafter"/>
</dbReference>
<comment type="caution">
    <text evidence="14">The sequence shown here is derived from an EMBL/GenBank/DDBJ whole genome shotgun (WGS) entry which is preliminary data.</text>
</comment>
<feature type="transmembrane region" description="Helical" evidence="12">
    <location>
        <begin position="348"/>
        <end position="366"/>
    </location>
</feature>
<dbReference type="Pfam" id="PF00069">
    <property type="entry name" value="Pkinase"/>
    <property type="match status" value="2"/>
</dbReference>
<proteinExistence type="inferred from homology"/>
<evidence type="ECO:0000256" key="6">
    <source>
        <dbReference type="ARBA" id="ARBA00022777"/>
    </source>
</evidence>
<feature type="transmembrane region" description="Helical" evidence="12">
    <location>
        <begin position="632"/>
        <end position="650"/>
    </location>
</feature>
<name>A0A553N438_9TELE</name>
<reference evidence="14 15" key="1">
    <citation type="journal article" date="2019" name="Sci. Data">
        <title>Hybrid genome assembly and annotation of Danionella translucida.</title>
        <authorList>
            <person name="Kadobianskyi M."/>
            <person name="Schulze L."/>
            <person name="Schuelke M."/>
            <person name="Judkewitz B."/>
        </authorList>
    </citation>
    <scope>NUCLEOTIDE SEQUENCE [LARGE SCALE GENOMIC DNA]</scope>
    <source>
        <strain evidence="14 15">Bolton</strain>
    </source>
</reference>
<keyword evidence="12" id="KW-1133">Transmembrane helix</keyword>
<keyword evidence="7 10" id="KW-0067">ATP-binding</keyword>
<dbReference type="PANTHER" id="PTHR22984:SF11">
    <property type="entry name" value="AURORA KINASE-RELATED"/>
    <property type="match status" value="1"/>
</dbReference>
<feature type="compositionally biased region" description="Basic residues" evidence="11">
    <location>
        <begin position="1"/>
        <end position="10"/>
    </location>
</feature>
<dbReference type="InterPro" id="IPR017441">
    <property type="entry name" value="Protein_kinase_ATP_BS"/>
</dbReference>
<evidence type="ECO:0000256" key="11">
    <source>
        <dbReference type="SAM" id="MobiDB-lite"/>
    </source>
</evidence>
<dbReference type="PROSITE" id="PS00108">
    <property type="entry name" value="PROTEIN_KINASE_ST"/>
    <property type="match status" value="2"/>
</dbReference>
<keyword evidence="15" id="KW-1185">Reference proteome</keyword>
<dbReference type="InterPro" id="IPR000719">
    <property type="entry name" value="Prot_kinase_dom"/>
</dbReference>
<evidence type="ECO:0000256" key="3">
    <source>
        <dbReference type="ARBA" id="ARBA00022527"/>
    </source>
</evidence>
<dbReference type="STRING" id="623744.A0A553N438"/>
<dbReference type="EMBL" id="SRMA01027073">
    <property type="protein sequence ID" value="TRY60201.1"/>
    <property type="molecule type" value="Genomic_DNA"/>
</dbReference>
<dbReference type="PANTHER" id="PTHR22984">
    <property type="entry name" value="SERINE/THREONINE-PROTEIN KINASE PIM"/>
    <property type="match status" value="1"/>
</dbReference>
<evidence type="ECO:0000256" key="7">
    <source>
        <dbReference type="ARBA" id="ARBA00022840"/>
    </source>
</evidence>
<comment type="catalytic activity">
    <reaction evidence="9">
        <text>L-seryl-[protein] + ATP = O-phospho-L-seryl-[protein] + ADP + H(+)</text>
        <dbReference type="Rhea" id="RHEA:17989"/>
        <dbReference type="Rhea" id="RHEA-COMP:9863"/>
        <dbReference type="Rhea" id="RHEA-COMP:11604"/>
        <dbReference type="ChEBI" id="CHEBI:15378"/>
        <dbReference type="ChEBI" id="CHEBI:29999"/>
        <dbReference type="ChEBI" id="CHEBI:30616"/>
        <dbReference type="ChEBI" id="CHEBI:83421"/>
        <dbReference type="ChEBI" id="CHEBI:456216"/>
        <dbReference type="EC" id="2.7.11.1"/>
    </reaction>
</comment>
<feature type="domain" description="Protein kinase" evidence="13">
    <location>
        <begin position="159"/>
        <end position="699"/>
    </location>
</feature>
<dbReference type="Proteomes" id="UP000316079">
    <property type="component" value="Unassembled WGS sequence"/>
</dbReference>
<dbReference type="InterPro" id="IPR008271">
    <property type="entry name" value="Ser/Thr_kinase_AS"/>
</dbReference>
<feature type="non-terminal residue" evidence="14">
    <location>
        <position position="1"/>
    </location>
</feature>
<evidence type="ECO:0000256" key="10">
    <source>
        <dbReference type="PROSITE-ProRule" id="PRU10141"/>
    </source>
</evidence>
<evidence type="ECO:0000259" key="13">
    <source>
        <dbReference type="PROSITE" id="PS50011"/>
    </source>
</evidence>
<comment type="similarity">
    <text evidence="1">Belongs to the protein kinase superfamily. CAMK Ser/Thr protein kinase family. PIM subfamily.</text>
</comment>
<evidence type="ECO:0000256" key="2">
    <source>
        <dbReference type="ARBA" id="ARBA00012513"/>
    </source>
</evidence>
<keyword evidence="3" id="KW-0723">Serine/threonine-protein kinase</keyword>
<keyword evidence="12" id="KW-0472">Membrane</keyword>
<evidence type="ECO:0000313" key="14">
    <source>
        <dbReference type="EMBL" id="TRY60201.1"/>
    </source>
</evidence>
<feature type="compositionally biased region" description="Basic and acidic residues" evidence="11">
    <location>
        <begin position="35"/>
        <end position="49"/>
    </location>
</feature>
<dbReference type="OrthoDB" id="8926898at2759"/>
<feature type="binding site" evidence="10">
    <location>
        <position position="188"/>
    </location>
    <ligand>
        <name>ATP</name>
        <dbReference type="ChEBI" id="CHEBI:30616"/>
    </ligand>
</feature>
<dbReference type="InterPro" id="IPR051138">
    <property type="entry name" value="PIM_Ser/Thr_kinase"/>
</dbReference>
<dbReference type="GO" id="GO:0043066">
    <property type="term" value="P:negative regulation of apoptotic process"/>
    <property type="evidence" value="ECO:0007669"/>
    <property type="project" value="TreeGrafter"/>
</dbReference>
<evidence type="ECO:0000313" key="15">
    <source>
        <dbReference type="Proteomes" id="UP000316079"/>
    </source>
</evidence>
<dbReference type="SMART" id="SM00220">
    <property type="entry name" value="S_TKc"/>
    <property type="match status" value="2"/>
</dbReference>
<evidence type="ECO:0000256" key="8">
    <source>
        <dbReference type="ARBA" id="ARBA00047899"/>
    </source>
</evidence>
<keyword evidence="6" id="KW-0418">Kinase</keyword>
<evidence type="ECO:0000256" key="4">
    <source>
        <dbReference type="ARBA" id="ARBA00022679"/>
    </source>
</evidence>
<dbReference type="FunFam" id="3.30.200.20:FF:000246">
    <property type="entry name" value="Pim proto-oncogene, serine/threonine kinase,-related 152"/>
    <property type="match status" value="1"/>
</dbReference>
<feature type="region of interest" description="Disordered" evidence="11">
    <location>
        <begin position="71"/>
        <end position="98"/>
    </location>
</feature>
<protein>
    <recommendedName>
        <fullName evidence="2">non-specific serine/threonine protein kinase</fullName>
        <ecNumber evidence="2">2.7.11.1</ecNumber>
    </recommendedName>
</protein>
<dbReference type="GO" id="GO:0004674">
    <property type="term" value="F:protein serine/threonine kinase activity"/>
    <property type="evidence" value="ECO:0007669"/>
    <property type="project" value="UniProtKB-KW"/>
</dbReference>
<feature type="compositionally biased region" description="Basic and acidic residues" evidence="11">
    <location>
        <begin position="14"/>
        <end position="23"/>
    </location>
</feature>
<dbReference type="GO" id="GO:0005737">
    <property type="term" value="C:cytoplasm"/>
    <property type="evidence" value="ECO:0007669"/>
    <property type="project" value="TreeGrafter"/>
</dbReference>
<evidence type="ECO:0000256" key="5">
    <source>
        <dbReference type="ARBA" id="ARBA00022741"/>
    </source>
</evidence>
<keyword evidence="5 10" id="KW-0547">Nucleotide-binding</keyword>
<dbReference type="PROSITE" id="PS50011">
    <property type="entry name" value="PROTEIN_KINASE_DOM"/>
    <property type="match status" value="1"/>
</dbReference>
<accession>A0A553N438</accession>
<dbReference type="EC" id="2.7.11.1" evidence="2"/>
<organism evidence="14 15">
    <name type="scientific">Danionella cerebrum</name>
    <dbReference type="NCBI Taxonomy" id="2873325"/>
    <lineage>
        <taxon>Eukaryota</taxon>
        <taxon>Metazoa</taxon>
        <taxon>Chordata</taxon>
        <taxon>Craniata</taxon>
        <taxon>Vertebrata</taxon>
        <taxon>Euteleostomi</taxon>
        <taxon>Actinopterygii</taxon>
        <taxon>Neopterygii</taxon>
        <taxon>Teleostei</taxon>
        <taxon>Ostariophysi</taxon>
        <taxon>Cypriniformes</taxon>
        <taxon>Danionidae</taxon>
        <taxon>Danioninae</taxon>
        <taxon>Danionella</taxon>
    </lineage>
</organism>
<keyword evidence="12" id="KW-0812">Transmembrane</keyword>
<feature type="transmembrane region" description="Helical" evidence="12">
    <location>
        <begin position="420"/>
        <end position="437"/>
    </location>
</feature>
<gene>
    <name evidence="14" type="ORF">DNTS_006761</name>
</gene>
<dbReference type="InterPro" id="IPR011009">
    <property type="entry name" value="Kinase-like_dom_sf"/>
</dbReference>
<evidence type="ECO:0000256" key="12">
    <source>
        <dbReference type="SAM" id="Phobius"/>
    </source>
</evidence>
<dbReference type="AlphaFoldDB" id="A0A553N438"/>
<sequence>TFCRTRKAPGRKYSASEELHEASGDGDTVIPNSPAERRSVAEDDGERGRRKERRQRRKKFWRRLCCIYGSPSRDSDQPDARQNQVREPESEISDDLNSPKDIIVSIEDQTSEYFDCSKLSLGQIHIKSSGYLSEGEIVVPTNIRDTKEEPVKQDILSKYTIGYKLGEGGFGCVNAAFRLADNLSVAVKIADKRESMEYINIPDHPTPVPLEVGLTLLANTGPRSSRIIQLLDWQDDEDKYIMVLQRPFSSMDLRSYFRLKCKRMDEDKARHLIEQVIDAAITCCNRGVLHRDIKLENILVNTITLDITLIDFGCGALLHDTPYYKYCGTAVYCPPEFFNEGKYFGKPATVYSLGVLLFYLVCGHFLKNKDRKKVENWEMLRLVELLSPSQPQGEDSPRRAPSPRLVSAQGRSREEIQFELSLMILTVVTYLFLLVPGPCQFCSTKMCALPLRDVDWGYQNQELKNFPLVAVKIADKRESMEYINIPDHPTPVPLEVGLTLLANTGPRSSRIIQLLDWQDDEDKYIMVLQRPFSSMDLRSYFRLKCKRMDEDKARHLIEQVIDAAITCCNRGVLHRDIKLENILVNTITLDITLIDFGCGALLHDTPYYKYCGTAVYCPPEFFNEGKYFGKPATVYSLGVLLFYLVCGHFLKNKDRKKVENWEWSKRRLSKECCDLLNSCLHPNPRERIPLDELLLHDWFQRKAGREKKFNLNFR</sequence>
<dbReference type="Gene3D" id="1.10.510.10">
    <property type="entry name" value="Transferase(Phosphotransferase) domain 1"/>
    <property type="match status" value="2"/>
</dbReference>
<dbReference type="FunFam" id="1.10.510.10:FF:000392">
    <property type="entry name" value="Pim proto-oncogene, serine/threonine kinase,-related 152"/>
    <property type="match status" value="1"/>
</dbReference>
<keyword evidence="4" id="KW-0808">Transferase</keyword>
<evidence type="ECO:0000256" key="9">
    <source>
        <dbReference type="ARBA" id="ARBA00048679"/>
    </source>
</evidence>
<feature type="region of interest" description="Disordered" evidence="11">
    <location>
        <begin position="1"/>
        <end position="54"/>
    </location>
</feature>
<feature type="region of interest" description="Disordered" evidence="11">
    <location>
        <begin position="388"/>
        <end position="408"/>
    </location>
</feature>
<dbReference type="SUPFAM" id="SSF56112">
    <property type="entry name" value="Protein kinase-like (PK-like)"/>
    <property type="match status" value="2"/>
</dbReference>
<dbReference type="Gene3D" id="3.30.200.20">
    <property type="entry name" value="Phosphorylase Kinase, domain 1"/>
    <property type="match status" value="2"/>
</dbReference>
<comment type="catalytic activity">
    <reaction evidence="8">
        <text>L-threonyl-[protein] + ATP = O-phospho-L-threonyl-[protein] + ADP + H(+)</text>
        <dbReference type="Rhea" id="RHEA:46608"/>
        <dbReference type="Rhea" id="RHEA-COMP:11060"/>
        <dbReference type="Rhea" id="RHEA-COMP:11605"/>
        <dbReference type="ChEBI" id="CHEBI:15378"/>
        <dbReference type="ChEBI" id="CHEBI:30013"/>
        <dbReference type="ChEBI" id="CHEBI:30616"/>
        <dbReference type="ChEBI" id="CHEBI:61977"/>
        <dbReference type="ChEBI" id="CHEBI:456216"/>
        <dbReference type="EC" id="2.7.11.1"/>
    </reaction>
</comment>